<dbReference type="GO" id="GO:0003677">
    <property type="term" value="F:DNA binding"/>
    <property type="evidence" value="ECO:0007669"/>
    <property type="project" value="InterPro"/>
</dbReference>
<dbReference type="GO" id="GO:0006313">
    <property type="term" value="P:DNA transposition"/>
    <property type="evidence" value="ECO:0007669"/>
    <property type="project" value="InterPro"/>
</dbReference>
<dbReference type="EMBL" id="JAAVXB010000027">
    <property type="protein sequence ID" value="NKF24805.1"/>
    <property type="molecule type" value="Genomic_DNA"/>
</dbReference>
<evidence type="ECO:0000313" key="3">
    <source>
        <dbReference type="EMBL" id="NKF24805.1"/>
    </source>
</evidence>
<dbReference type="RefSeq" id="WP_168150113.1">
    <property type="nucleotide sequence ID" value="NZ_JAAVXB010000027.1"/>
</dbReference>
<organism evidence="3 4">
    <name type="scientific">Solimonas marina</name>
    <dbReference type="NCBI Taxonomy" id="2714601"/>
    <lineage>
        <taxon>Bacteria</taxon>
        <taxon>Pseudomonadati</taxon>
        <taxon>Pseudomonadota</taxon>
        <taxon>Gammaproteobacteria</taxon>
        <taxon>Nevskiales</taxon>
        <taxon>Nevskiaceae</taxon>
        <taxon>Solimonas</taxon>
    </lineage>
</organism>
<protein>
    <submittedName>
        <fullName evidence="3">IS110 family transposase</fullName>
    </submittedName>
</protein>
<dbReference type="NCBIfam" id="NF033542">
    <property type="entry name" value="transpos_IS110"/>
    <property type="match status" value="1"/>
</dbReference>
<evidence type="ECO:0000256" key="1">
    <source>
        <dbReference type="SAM" id="Coils"/>
    </source>
</evidence>
<dbReference type="Proteomes" id="UP000653472">
    <property type="component" value="Unassembled WGS sequence"/>
</dbReference>
<evidence type="ECO:0000259" key="2">
    <source>
        <dbReference type="Pfam" id="PF02371"/>
    </source>
</evidence>
<keyword evidence="4" id="KW-1185">Reference proteome</keyword>
<feature type="coiled-coil region" evidence="1">
    <location>
        <begin position="178"/>
        <end position="205"/>
    </location>
</feature>
<proteinExistence type="predicted"/>
<dbReference type="PANTHER" id="PTHR33055">
    <property type="entry name" value="TRANSPOSASE FOR INSERTION SEQUENCE ELEMENT IS1111A"/>
    <property type="match status" value="1"/>
</dbReference>
<keyword evidence="1" id="KW-0175">Coiled coil</keyword>
<dbReference type="Pfam" id="PF02371">
    <property type="entry name" value="Transposase_20"/>
    <property type="match status" value="1"/>
</dbReference>
<sequence>MESTLIAVDTAKLVFEVAEADAGGKVRRRLRLNRPQFSEYLATRERASFVLEACGGAHHWARMMERLGHSVRLLPVPYVCAYRRRNKTDRADCLAMLEAAKNPEILPVPVKTTGHQAIQGLHRCRSAWMETRTARINTLRGLLREFGLILPIGAAAALKLIPEALDEEALPPMLRPTLQTLYDEIRELEQRIASVERQLEAISRQNPVIEHLRDISGIGLLTATALYASANDAKHYRDGRHLASWLGLTPREHSSGHIRKLGGISKRGDRYVRMLLTHGARAVLLRAGQMQRAGHNLNALQRWALALKARTNHNKATCALANKLARIAWATWRHGTVFDPNQAAAA</sequence>
<evidence type="ECO:0000313" key="4">
    <source>
        <dbReference type="Proteomes" id="UP000653472"/>
    </source>
</evidence>
<accession>A0A969WER9</accession>
<dbReference type="InterPro" id="IPR003346">
    <property type="entry name" value="Transposase_20"/>
</dbReference>
<dbReference type="GO" id="GO:0004803">
    <property type="term" value="F:transposase activity"/>
    <property type="evidence" value="ECO:0007669"/>
    <property type="project" value="InterPro"/>
</dbReference>
<dbReference type="InterPro" id="IPR047650">
    <property type="entry name" value="Transpos_IS110"/>
</dbReference>
<name>A0A969WER9_9GAMM</name>
<dbReference type="PANTHER" id="PTHR33055:SF3">
    <property type="entry name" value="PUTATIVE TRANSPOSASE FOR IS117-RELATED"/>
    <property type="match status" value="1"/>
</dbReference>
<reference evidence="3" key="1">
    <citation type="submission" date="2020-03" db="EMBL/GenBank/DDBJ databases">
        <title>Solimonas marina sp. nov., isolated from deep seawater of the Pacific Ocean.</title>
        <authorList>
            <person name="Liu X."/>
            <person name="Lai Q."/>
            <person name="Sun F."/>
            <person name="Gai Y."/>
            <person name="Li G."/>
            <person name="Shao Z."/>
        </authorList>
    </citation>
    <scope>NUCLEOTIDE SEQUENCE</scope>
    <source>
        <strain evidence="3">C16B3</strain>
    </source>
</reference>
<comment type="caution">
    <text evidence="3">The sequence shown here is derived from an EMBL/GenBank/DDBJ whole genome shotgun (WGS) entry which is preliminary data.</text>
</comment>
<gene>
    <name evidence="3" type="ORF">G7Y82_21085</name>
</gene>
<feature type="domain" description="Transposase IS116/IS110/IS902 C-terminal" evidence="2">
    <location>
        <begin position="210"/>
        <end position="289"/>
    </location>
</feature>
<dbReference type="AlphaFoldDB" id="A0A969WER9"/>